<evidence type="ECO:0008006" key="4">
    <source>
        <dbReference type="Google" id="ProtNLM"/>
    </source>
</evidence>
<feature type="compositionally biased region" description="Basic and acidic residues" evidence="1">
    <location>
        <begin position="922"/>
        <end position="931"/>
    </location>
</feature>
<dbReference type="Pfam" id="PF08634">
    <property type="entry name" value="Pet127"/>
    <property type="match status" value="1"/>
</dbReference>
<feature type="compositionally biased region" description="Acidic residues" evidence="1">
    <location>
        <begin position="860"/>
        <end position="869"/>
    </location>
</feature>
<comment type="caution">
    <text evidence="2">The sequence shown here is derived from an EMBL/GenBank/DDBJ whole genome shotgun (WGS) entry which is preliminary data.</text>
</comment>
<keyword evidence="3" id="KW-1185">Reference proteome</keyword>
<evidence type="ECO:0000313" key="3">
    <source>
        <dbReference type="Proteomes" id="UP000654918"/>
    </source>
</evidence>
<protein>
    <recommendedName>
        <fullName evidence="4">Mitochondrial membrane protein</fullName>
    </recommendedName>
</protein>
<feature type="region of interest" description="Disordered" evidence="1">
    <location>
        <begin position="841"/>
        <end position="942"/>
    </location>
</feature>
<evidence type="ECO:0000256" key="1">
    <source>
        <dbReference type="SAM" id="MobiDB-lite"/>
    </source>
</evidence>
<dbReference type="GO" id="GO:0005740">
    <property type="term" value="C:mitochondrial envelope"/>
    <property type="evidence" value="ECO:0007669"/>
    <property type="project" value="TreeGrafter"/>
</dbReference>
<gene>
    <name evidence="2" type="ORF">CPLU01_03888</name>
</gene>
<feature type="region of interest" description="Disordered" evidence="1">
    <location>
        <begin position="212"/>
        <end position="258"/>
    </location>
</feature>
<feature type="compositionally biased region" description="Low complexity" evidence="1">
    <location>
        <begin position="966"/>
        <end position="980"/>
    </location>
</feature>
<dbReference type="EMBL" id="WIGO01000034">
    <property type="protein sequence ID" value="KAF6836189.1"/>
    <property type="molecule type" value="Genomic_DNA"/>
</dbReference>
<evidence type="ECO:0000313" key="2">
    <source>
        <dbReference type="EMBL" id="KAF6836189.1"/>
    </source>
</evidence>
<feature type="compositionally biased region" description="Low complexity" evidence="1">
    <location>
        <begin position="46"/>
        <end position="58"/>
    </location>
</feature>
<feature type="compositionally biased region" description="Basic and acidic residues" evidence="1">
    <location>
        <begin position="237"/>
        <end position="247"/>
    </location>
</feature>
<feature type="compositionally biased region" description="Polar residues" evidence="1">
    <location>
        <begin position="986"/>
        <end position="995"/>
    </location>
</feature>
<dbReference type="InterPro" id="IPR013943">
    <property type="entry name" value="Pet127"/>
</dbReference>
<feature type="region of interest" description="Disordered" evidence="1">
    <location>
        <begin position="143"/>
        <end position="180"/>
    </location>
</feature>
<feature type="region of interest" description="Disordered" evidence="1">
    <location>
        <begin position="963"/>
        <end position="1008"/>
    </location>
</feature>
<sequence>MFRANCIRIQNLRTPHARISCLPPVTATCRTRTSHLQSVPATSGRAYATDAPATADQDTSGENSPKKKSGKSSTGKKGGSTGKKGHAPATVKSEERKARTSRLLGKDKAFWTTKTIPPEIALSAMYKVLQRLELSHHNLREKLDELRPGPPNPEESASATVKKKDPNKQMAADKELKRQSDSLKDKLKTLDATLDILKDVLKTQEIDLASLTKRPASNEGTAATATTAPPKTQSKTGSERILSDKPARSTSDAPKAGSWTSLASRMAQAPAVAAAAVAAGSEAVRNSGSAGFFTRVPGDSTPLPERASKAPAQPKEISKELGTAKKTKSRKKTNEDAKPPAASLAVEHVNTKELELKAIEIPDAPEVPKLSYGLERVLFNPGVYHLQDPHSKVFNFDPYLANIMPLNEFDFNALKPYVTSSKDSTLTGLASKLGKKYTGSTSSMTSTLSHFHYLISSWRQVNFDHLSRKFSPDSHNFTVMMRAPAVIFLKHNEGIYAIDADKEYQSATILSMLGKSMEKLLTLPKEEFELYRRKNSHQISEEERNAPEAFHFTTMGDFLMRSQLDAYDPRLPGSGMFDLKTRCVVSIRMDAGGFQKGLGYELNSRFGQWESFEREYYDMIRAAFLKYSLQVRMGRMDGIFVAYHNTQRIFGFQYVSINEMDQALHGTSIRDIGDQEFKLSVHLLNKVLDRATERFPGRSIRLHFETRPTNPPFMYIFAEPVTEEKMEEIQNSNAEAVAQYEKELLGLNTQAFDTEDAEVDEEDASLDVAEDKEWETQAFWEDMQSKVEEAMEDDALGVNHIRDAIQSALEQSGLLSTRTPEEAREYVNALLEALTRSEKGEELHGTTVIERGTLTVGSNVEEEVSETTEPDPTRTNDPSVGAEQLSQEEAEDTSRQVDETPDAETSSYDPGLKELILQLATRMDEKPRPDLETADDAATSEGSRLRHFGRLLSELVAKSKPAGIETAASSTPDTSADANAKLSESDVGSTSQTGSEAGAAKATDETPKPLTELLGMHLTVRSKVNGQYVPRAPVGLGLGIHDWSLEYSLEEMKPSQARKIYEAVKMRRRQVHENTENRDEEWYKMFHGNLHRITKKGRQDRKRLDAQARKEPVFVMGSEEPRTFEEVFAYKEQWEPQAWDGEPQEPPKKK</sequence>
<dbReference type="PANTHER" id="PTHR31014">
    <property type="entry name" value="MITOCHONDRIAL TRANSLATION SYSTEM COMPONENT PET127-RELATED"/>
    <property type="match status" value="1"/>
</dbReference>
<organism evidence="2 3">
    <name type="scientific">Colletotrichum plurivorum</name>
    <dbReference type="NCBI Taxonomy" id="2175906"/>
    <lineage>
        <taxon>Eukaryota</taxon>
        <taxon>Fungi</taxon>
        <taxon>Dikarya</taxon>
        <taxon>Ascomycota</taxon>
        <taxon>Pezizomycotina</taxon>
        <taxon>Sordariomycetes</taxon>
        <taxon>Hypocreomycetidae</taxon>
        <taxon>Glomerellales</taxon>
        <taxon>Glomerellaceae</taxon>
        <taxon>Colletotrichum</taxon>
        <taxon>Colletotrichum orchidearum species complex</taxon>
    </lineage>
</organism>
<proteinExistence type="predicted"/>
<reference evidence="2" key="1">
    <citation type="journal article" date="2020" name="Phytopathology">
        <title>Genome Sequence Resources of Colletotrichum truncatum, C. plurivorum, C. musicola, and C. sojae: Four Species Pathogenic to Soybean (Glycine max).</title>
        <authorList>
            <person name="Rogerio F."/>
            <person name="Boufleur T.R."/>
            <person name="Ciampi-Guillardi M."/>
            <person name="Sukno S.A."/>
            <person name="Thon M.R."/>
            <person name="Massola Junior N.S."/>
            <person name="Baroncelli R."/>
        </authorList>
    </citation>
    <scope>NUCLEOTIDE SEQUENCE</scope>
    <source>
        <strain evidence="2">LFN00145</strain>
    </source>
</reference>
<feature type="region of interest" description="Disordered" evidence="1">
    <location>
        <begin position="33"/>
        <end position="100"/>
    </location>
</feature>
<dbReference type="GO" id="GO:0000964">
    <property type="term" value="P:mitochondrial RNA 5'-end processing"/>
    <property type="evidence" value="ECO:0007669"/>
    <property type="project" value="TreeGrafter"/>
</dbReference>
<accession>A0A8H6KR61</accession>
<feature type="region of interest" description="Disordered" evidence="1">
    <location>
        <begin position="288"/>
        <end position="346"/>
    </location>
</feature>
<feature type="compositionally biased region" description="Polar residues" evidence="1">
    <location>
        <begin position="248"/>
        <end position="258"/>
    </location>
</feature>
<dbReference type="AlphaFoldDB" id="A0A8H6KR61"/>
<dbReference type="PANTHER" id="PTHR31014:SF0">
    <property type="entry name" value="MITOCHONDRIAL TRANSLATION SYSTEM COMPONENT PET127-RELATED"/>
    <property type="match status" value="1"/>
</dbReference>
<feature type="compositionally biased region" description="Basic and acidic residues" evidence="1">
    <location>
        <begin position="162"/>
        <end position="180"/>
    </location>
</feature>
<dbReference type="Proteomes" id="UP000654918">
    <property type="component" value="Unassembled WGS sequence"/>
</dbReference>
<name>A0A8H6KR61_9PEZI</name>